<evidence type="ECO:0000256" key="1">
    <source>
        <dbReference type="ARBA" id="ARBA00022475"/>
    </source>
</evidence>
<evidence type="ECO:0000256" key="2">
    <source>
        <dbReference type="ARBA" id="ARBA00022516"/>
    </source>
</evidence>
<sequence length="218" mass="24144">MNINLFYKIIFITSAYLFGAFPTAYVIHRIKKGDDIRKYGSGNVGGTNITRTLGAGYGILTIVVDVIKGFTPVLVLYFIYPQIYPQDKALILLSIVSVAVILGHDFPAYIKFKGGKGVAASLGVVIGVSMLPFMDNPIWLKILPFVIILGTWAVVFAVFRIVSLASLSAAITAPIAFYFTGHTWPIVIAAFLWCALTFITHRENIKRLVKKEEKKLKR</sequence>
<gene>
    <name evidence="11" type="ORF">S01H4_11575</name>
</gene>
<evidence type="ECO:0000256" key="7">
    <source>
        <dbReference type="ARBA" id="ARBA00023136"/>
    </source>
</evidence>
<evidence type="ECO:0000256" key="5">
    <source>
        <dbReference type="ARBA" id="ARBA00022989"/>
    </source>
</evidence>
<feature type="transmembrane region" description="Helical" evidence="10">
    <location>
        <begin position="175"/>
        <end position="199"/>
    </location>
</feature>
<keyword evidence="2" id="KW-0444">Lipid biosynthesis</keyword>
<feature type="transmembrane region" description="Helical" evidence="10">
    <location>
        <begin position="117"/>
        <end position="134"/>
    </location>
</feature>
<dbReference type="GO" id="GO:0008654">
    <property type="term" value="P:phospholipid biosynthetic process"/>
    <property type="evidence" value="ECO:0007669"/>
    <property type="project" value="UniProtKB-KW"/>
</dbReference>
<evidence type="ECO:0000256" key="4">
    <source>
        <dbReference type="ARBA" id="ARBA00022692"/>
    </source>
</evidence>
<keyword evidence="8" id="KW-0594">Phospholipid biosynthesis</keyword>
<keyword evidence="9" id="KW-1208">Phospholipid metabolism</keyword>
<dbReference type="GO" id="GO:0005886">
    <property type="term" value="C:plasma membrane"/>
    <property type="evidence" value="ECO:0007669"/>
    <property type="project" value="InterPro"/>
</dbReference>
<evidence type="ECO:0000256" key="3">
    <source>
        <dbReference type="ARBA" id="ARBA00022679"/>
    </source>
</evidence>
<organism evidence="11">
    <name type="scientific">marine sediment metagenome</name>
    <dbReference type="NCBI Taxonomy" id="412755"/>
    <lineage>
        <taxon>unclassified sequences</taxon>
        <taxon>metagenomes</taxon>
        <taxon>ecological metagenomes</taxon>
    </lineage>
</organism>
<dbReference type="Pfam" id="PF02660">
    <property type="entry name" value="G3P_acyltransf"/>
    <property type="match status" value="1"/>
</dbReference>
<dbReference type="HAMAP" id="MF_01043">
    <property type="entry name" value="PlsY"/>
    <property type="match status" value="1"/>
</dbReference>
<reference evidence="11" key="1">
    <citation type="journal article" date="2014" name="Front. Microbiol.">
        <title>High frequency of phylogenetically diverse reductive dehalogenase-homologous genes in deep subseafloor sedimentary metagenomes.</title>
        <authorList>
            <person name="Kawai M."/>
            <person name="Futagami T."/>
            <person name="Toyoda A."/>
            <person name="Takaki Y."/>
            <person name="Nishi S."/>
            <person name="Hori S."/>
            <person name="Arai W."/>
            <person name="Tsubouchi T."/>
            <person name="Morono Y."/>
            <person name="Uchiyama I."/>
            <person name="Ito T."/>
            <person name="Fujiyama A."/>
            <person name="Inagaki F."/>
            <person name="Takami H."/>
        </authorList>
    </citation>
    <scope>NUCLEOTIDE SEQUENCE</scope>
    <source>
        <strain evidence="11">Expedition CK06-06</strain>
    </source>
</reference>
<evidence type="ECO:0000313" key="11">
    <source>
        <dbReference type="EMBL" id="GAG56047.1"/>
    </source>
</evidence>
<feature type="transmembrane region" description="Helical" evidence="10">
    <location>
        <begin position="6"/>
        <end position="27"/>
    </location>
</feature>
<protein>
    <submittedName>
        <fullName evidence="11">Uncharacterized protein</fullName>
    </submittedName>
</protein>
<evidence type="ECO:0000256" key="9">
    <source>
        <dbReference type="ARBA" id="ARBA00023264"/>
    </source>
</evidence>
<dbReference type="NCBIfam" id="TIGR00023">
    <property type="entry name" value="glycerol-3-phosphate 1-O-acyltransferase PlsY"/>
    <property type="match status" value="1"/>
</dbReference>
<feature type="transmembrane region" description="Helical" evidence="10">
    <location>
        <begin position="140"/>
        <end position="163"/>
    </location>
</feature>
<dbReference type="GO" id="GO:0043772">
    <property type="term" value="F:acyl-phosphate glycerol-3-phosphate acyltransferase activity"/>
    <property type="evidence" value="ECO:0007669"/>
    <property type="project" value="InterPro"/>
</dbReference>
<keyword evidence="7 10" id="KW-0472">Membrane</keyword>
<feature type="transmembrane region" description="Helical" evidence="10">
    <location>
        <begin position="57"/>
        <end position="79"/>
    </location>
</feature>
<keyword evidence="1" id="KW-1003">Cell membrane</keyword>
<dbReference type="PANTHER" id="PTHR30309">
    <property type="entry name" value="INNER MEMBRANE PROTEIN YGIH"/>
    <property type="match status" value="1"/>
</dbReference>
<keyword evidence="5 10" id="KW-1133">Transmembrane helix</keyword>
<dbReference type="PANTHER" id="PTHR30309:SF0">
    <property type="entry name" value="GLYCEROL-3-PHOSPHATE ACYLTRANSFERASE-RELATED"/>
    <property type="match status" value="1"/>
</dbReference>
<evidence type="ECO:0000256" key="6">
    <source>
        <dbReference type="ARBA" id="ARBA00023098"/>
    </source>
</evidence>
<name>X0ZCX8_9ZZZZ</name>
<keyword evidence="4 10" id="KW-0812">Transmembrane</keyword>
<accession>X0ZCX8</accession>
<evidence type="ECO:0000256" key="10">
    <source>
        <dbReference type="SAM" id="Phobius"/>
    </source>
</evidence>
<dbReference type="SMART" id="SM01207">
    <property type="entry name" value="G3P_acyltransf"/>
    <property type="match status" value="1"/>
</dbReference>
<evidence type="ECO:0000256" key="8">
    <source>
        <dbReference type="ARBA" id="ARBA00023209"/>
    </source>
</evidence>
<dbReference type="EMBL" id="BART01004714">
    <property type="protein sequence ID" value="GAG56047.1"/>
    <property type="molecule type" value="Genomic_DNA"/>
</dbReference>
<keyword evidence="6" id="KW-0443">Lipid metabolism</keyword>
<proteinExistence type="inferred from homology"/>
<keyword evidence="3" id="KW-0808">Transferase</keyword>
<comment type="caution">
    <text evidence="11">The sequence shown here is derived from an EMBL/GenBank/DDBJ whole genome shotgun (WGS) entry which is preliminary data.</text>
</comment>
<feature type="transmembrane region" description="Helical" evidence="10">
    <location>
        <begin position="91"/>
        <end position="110"/>
    </location>
</feature>
<dbReference type="AlphaFoldDB" id="X0ZCX8"/>
<dbReference type="InterPro" id="IPR003811">
    <property type="entry name" value="G3P_acylTferase_PlsY"/>
</dbReference>